<keyword evidence="4" id="KW-1185">Reference proteome</keyword>
<dbReference type="InterPro" id="IPR013320">
    <property type="entry name" value="ConA-like_dom_sf"/>
</dbReference>
<feature type="chain" id="PRO_5011616892" evidence="2">
    <location>
        <begin position="23"/>
        <end position="267"/>
    </location>
</feature>
<evidence type="ECO:0000256" key="2">
    <source>
        <dbReference type="SAM" id="SignalP"/>
    </source>
</evidence>
<evidence type="ECO:0000313" key="3">
    <source>
        <dbReference type="EMBL" id="SEM24016.1"/>
    </source>
</evidence>
<dbReference type="Gene3D" id="2.60.120.200">
    <property type="match status" value="1"/>
</dbReference>
<dbReference type="EMBL" id="FOBS01000007">
    <property type="protein sequence ID" value="SEM24016.1"/>
    <property type="molecule type" value="Genomic_DNA"/>
</dbReference>
<evidence type="ECO:0000313" key="4">
    <source>
        <dbReference type="Proteomes" id="UP000198744"/>
    </source>
</evidence>
<organism evidence="3 4">
    <name type="scientific">Syntrophus gentianae</name>
    <dbReference type="NCBI Taxonomy" id="43775"/>
    <lineage>
        <taxon>Bacteria</taxon>
        <taxon>Pseudomonadati</taxon>
        <taxon>Thermodesulfobacteriota</taxon>
        <taxon>Syntrophia</taxon>
        <taxon>Syntrophales</taxon>
        <taxon>Syntrophaceae</taxon>
        <taxon>Syntrophus</taxon>
    </lineage>
</organism>
<reference evidence="3 4" key="1">
    <citation type="submission" date="2016-10" db="EMBL/GenBank/DDBJ databases">
        <authorList>
            <person name="de Groot N.N."/>
        </authorList>
    </citation>
    <scope>NUCLEOTIDE SEQUENCE [LARGE SCALE GENOMIC DNA]</scope>
    <source>
        <strain evidence="3 4">DSM 8423</strain>
    </source>
</reference>
<name>A0A1H7WR68_9BACT</name>
<gene>
    <name evidence="3" type="ORF">SAMN04489760_107131</name>
</gene>
<keyword evidence="2" id="KW-0732">Signal</keyword>
<proteinExistence type="predicted"/>
<keyword evidence="1" id="KW-0812">Transmembrane</keyword>
<keyword evidence="3" id="KW-0430">Lectin</keyword>
<sequence length="267" mass="28328">MKKLLGIFVITALLCLSMTANAATLIGHWGFEEGSGTTANDSSSNTLNGTINNAAYTTGKVGSYALAFNGSNSFVEVAYSALLNPDTVSISLWFNPGSSQVMWADLLDKGHGAGTTPYYGGYVLQYHEPVDGPPYTQGTINTGYGNGSTFPSMNTGSSYLDNTWHHLVAALGADGMALYVDNQLITSGAGQGAIVDNDSSLYFGRHRTLGRYFSGLIDDVQIYEGVLTADDVDRLYSQGTTVPVPGAIFLFAPGLACLAALRRRFLK</sequence>
<dbReference type="RefSeq" id="WP_093882985.1">
    <property type="nucleotide sequence ID" value="NZ_FOBS01000007.1"/>
</dbReference>
<dbReference type="GO" id="GO:0030246">
    <property type="term" value="F:carbohydrate binding"/>
    <property type="evidence" value="ECO:0007669"/>
    <property type="project" value="UniProtKB-KW"/>
</dbReference>
<dbReference type="AlphaFoldDB" id="A0A1H7WR68"/>
<dbReference type="OrthoDB" id="5430002at2"/>
<dbReference type="SUPFAM" id="SSF49899">
    <property type="entry name" value="Concanavalin A-like lectins/glucanases"/>
    <property type="match status" value="1"/>
</dbReference>
<keyword evidence="1" id="KW-0472">Membrane</keyword>
<keyword evidence="1" id="KW-1133">Transmembrane helix</keyword>
<feature type="signal peptide" evidence="2">
    <location>
        <begin position="1"/>
        <end position="22"/>
    </location>
</feature>
<dbReference type="STRING" id="43775.SAMN04489760_107131"/>
<feature type="transmembrane region" description="Helical" evidence="1">
    <location>
        <begin position="242"/>
        <end position="261"/>
    </location>
</feature>
<dbReference type="Proteomes" id="UP000198744">
    <property type="component" value="Unassembled WGS sequence"/>
</dbReference>
<dbReference type="Pfam" id="PF13385">
    <property type="entry name" value="Laminin_G_3"/>
    <property type="match status" value="1"/>
</dbReference>
<accession>A0A1H7WR68</accession>
<protein>
    <submittedName>
        <fullName evidence="3">Concanavalin A-like lectin/glucanases superfamily protein</fullName>
    </submittedName>
</protein>
<evidence type="ECO:0000256" key="1">
    <source>
        <dbReference type="SAM" id="Phobius"/>
    </source>
</evidence>